<protein>
    <recommendedName>
        <fullName evidence="2">Anti-sigma factor antagonist</fullName>
    </recommendedName>
</protein>
<feature type="domain" description="STAS" evidence="3">
    <location>
        <begin position="1"/>
        <end position="82"/>
    </location>
</feature>
<gene>
    <name evidence="4" type="ORF">GCM10009810_20400</name>
</gene>
<accession>A0ABP4WUQ8</accession>
<dbReference type="Proteomes" id="UP001501475">
    <property type="component" value="Unassembled WGS sequence"/>
</dbReference>
<proteinExistence type="inferred from homology"/>
<dbReference type="InterPro" id="IPR003658">
    <property type="entry name" value="Anti-sigma_ant"/>
</dbReference>
<dbReference type="InterPro" id="IPR036513">
    <property type="entry name" value="STAS_dom_sf"/>
</dbReference>
<reference evidence="5" key="1">
    <citation type="journal article" date="2019" name="Int. J. Syst. Evol. Microbiol.">
        <title>The Global Catalogue of Microorganisms (GCM) 10K type strain sequencing project: providing services to taxonomists for standard genome sequencing and annotation.</title>
        <authorList>
            <consortium name="The Broad Institute Genomics Platform"/>
            <consortium name="The Broad Institute Genome Sequencing Center for Infectious Disease"/>
            <person name="Wu L."/>
            <person name="Ma J."/>
        </authorList>
    </citation>
    <scope>NUCLEOTIDE SEQUENCE [LARGE SCALE GENOMIC DNA]</scope>
    <source>
        <strain evidence="5">JCM 15591</strain>
    </source>
</reference>
<dbReference type="NCBIfam" id="TIGR00377">
    <property type="entry name" value="ant_ant_sig"/>
    <property type="match status" value="1"/>
</dbReference>
<sequence>MRDALTAVIAHGSDRVIADLTDVSFLDSTGLGVLVGRLRELRIRNGHLRVAASDRILRMIKVTGVDLVLPVHEDVAGALSAFDASPA</sequence>
<dbReference type="PANTHER" id="PTHR33495:SF2">
    <property type="entry name" value="ANTI-SIGMA FACTOR ANTAGONIST TM_1081-RELATED"/>
    <property type="match status" value="1"/>
</dbReference>
<dbReference type="EMBL" id="BAAAPN010000047">
    <property type="protein sequence ID" value="GAA1760758.1"/>
    <property type="molecule type" value="Genomic_DNA"/>
</dbReference>
<dbReference type="Gene3D" id="3.30.750.24">
    <property type="entry name" value="STAS domain"/>
    <property type="match status" value="1"/>
</dbReference>
<comment type="similarity">
    <text evidence="1 2">Belongs to the anti-sigma-factor antagonist family.</text>
</comment>
<organism evidence="4 5">
    <name type="scientific">Nostocoides vanveenii</name>
    <dbReference type="NCBI Taxonomy" id="330835"/>
    <lineage>
        <taxon>Bacteria</taxon>
        <taxon>Bacillati</taxon>
        <taxon>Actinomycetota</taxon>
        <taxon>Actinomycetes</taxon>
        <taxon>Micrococcales</taxon>
        <taxon>Intrasporangiaceae</taxon>
        <taxon>Nostocoides</taxon>
    </lineage>
</organism>
<dbReference type="CDD" id="cd07043">
    <property type="entry name" value="STAS_anti-anti-sigma_factors"/>
    <property type="match status" value="1"/>
</dbReference>
<dbReference type="SUPFAM" id="SSF52091">
    <property type="entry name" value="SpoIIaa-like"/>
    <property type="match status" value="1"/>
</dbReference>
<keyword evidence="5" id="KW-1185">Reference proteome</keyword>
<evidence type="ECO:0000256" key="1">
    <source>
        <dbReference type="ARBA" id="ARBA00009013"/>
    </source>
</evidence>
<evidence type="ECO:0000259" key="3">
    <source>
        <dbReference type="PROSITE" id="PS50801"/>
    </source>
</evidence>
<dbReference type="Pfam" id="PF01740">
    <property type="entry name" value="STAS"/>
    <property type="match status" value="1"/>
</dbReference>
<dbReference type="InterPro" id="IPR002645">
    <property type="entry name" value="STAS_dom"/>
</dbReference>
<evidence type="ECO:0000256" key="2">
    <source>
        <dbReference type="RuleBase" id="RU003749"/>
    </source>
</evidence>
<comment type="caution">
    <text evidence="4">The sequence shown here is derived from an EMBL/GenBank/DDBJ whole genome shotgun (WGS) entry which is preliminary data.</text>
</comment>
<dbReference type="PROSITE" id="PS50801">
    <property type="entry name" value="STAS"/>
    <property type="match status" value="1"/>
</dbReference>
<name>A0ABP4WUQ8_9MICO</name>
<evidence type="ECO:0000313" key="4">
    <source>
        <dbReference type="EMBL" id="GAA1760758.1"/>
    </source>
</evidence>
<dbReference type="PANTHER" id="PTHR33495">
    <property type="entry name" value="ANTI-SIGMA FACTOR ANTAGONIST TM_1081-RELATED-RELATED"/>
    <property type="match status" value="1"/>
</dbReference>
<evidence type="ECO:0000313" key="5">
    <source>
        <dbReference type="Proteomes" id="UP001501475"/>
    </source>
</evidence>